<feature type="transmembrane region" description="Helical" evidence="8">
    <location>
        <begin position="300"/>
        <end position="318"/>
    </location>
</feature>
<dbReference type="InterPro" id="IPR000522">
    <property type="entry name" value="ABC_transptr_permease_BtuC"/>
</dbReference>
<keyword evidence="5 8" id="KW-0812">Transmembrane</keyword>
<feature type="transmembrane region" description="Helical" evidence="8">
    <location>
        <begin position="36"/>
        <end position="59"/>
    </location>
</feature>
<dbReference type="Pfam" id="PF01032">
    <property type="entry name" value="FecCD"/>
    <property type="match status" value="1"/>
</dbReference>
<dbReference type="SUPFAM" id="SSF81345">
    <property type="entry name" value="ABC transporter involved in vitamin B12 uptake, BtuC"/>
    <property type="match status" value="1"/>
</dbReference>
<feature type="transmembrane region" description="Helical" evidence="8">
    <location>
        <begin position="330"/>
        <end position="354"/>
    </location>
</feature>
<gene>
    <name evidence="9" type="ORF">ACFPK1_30045</name>
</gene>
<protein>
    <submittedName>
        <fullName evidence="9">FecCD family ABC transporter permease</fullName>
    </submittedName>
</protein>
<evidence type="ECO:0000256" key="5">
    <source>
        <dbReference type="ARBA" id="ARBA00022692"/>
    </source>
</evidence>
<dbReference type="InterPro" id="IPR037294">
    <property type="entry name" value="ABC_BtuC-like"/>
</dbReference>
<sequence length="359" mass="35459">MSAGRVGGGTGSTLVTGRLLRLPGGRVSLRVGPRSVLVGAIAAAVVVAGALVSLTTGAFPLTLPEVGETLVGQGSRATEFVVLDQRLPRLVLAILVGAALAVSGAVLQSLSRNPLGSPDVIGFTTGASTGALVAIVALGAGTLGTSLGALVGGLLTALLVVALSAGRGTQGLRMVLIGIGIGAALLAVNSWLITTAVLQTAVEAQTWLLGDLGNRGWPQILALAAAVAVLLPLPFGMARRLALIELGDRPAGALGVDVGRTRTILLLGAVALAAAATAAAGPIPFLALAAPQIARSLTRAATPVLVPSALVGAALLVVSDLAVTRLFSPVPLPVGVATGLIGGLYLVALLVRLWRGSTT</sequence>
<evidence type="ECO:0000313" key="10">
    <source>
        <dbReference type="Proteomes" id="UP001596175"/>
    </source>
</evidence>
<keyword evidence="6 8" id="KW-1133">Transmembrane helix</keyword>
<comment type="similarity">
    <text evidence="2">Belongs to the binding-protein-dependent transport system permease family. FecCD subfamily.</text>
</comment>
<evidence type="ECO:0000256" key="4">
    <source>
        <dbReference type="ARBA" id="ARBA00022475"/>
    </source>
</evidence>
<keyword evidence="4" id="KW-1003">Cell membrane</keyword>
<feature type="transmembrane region" description="Helical" evidence="8">
    <location>
        <begin position="217"/>
        <end position="235"/>
    </location>
</feature>
<dbReference type="EMBL" id="JBHSKG010000024">
    <property type="protein sequence ID" value="MFC5142501.1"/>
    <property type="molecule type" value="Genomic_DNA"/>
</dbReference>
<dbReference type="Proteomes" id="UP001596175">
    <property type="component" value="Unassembled WGS sequence"/>
</dbReference>
<dbReference type="Gene3D" id="1.10.3470.10">
    <property type="entry name" value="ABC transporter involved in vitamin B12 uptake, BtuC"/>
    <property type="match status" value="1"/>
</dbReference>
<feature type="transmembrane region" description="Helical" evidence="8">
    <location>
        <begin position="90"/>
        <end position="108"/>
    </location>
</feature>
<feature type="transmembrane region" description="Helical" evidence="8">
    <location>
        <begin position="175"/>
        <end position="197"/>
    </location>
</feature>
<evidence type="ECO:0000256" key="3">
    <source>
        <dbReference type="ARBA" id="ARBA00022448"/>
    </source>
</evidence>
<evidence type="ECO:0000313" key="9">
    <source>
        <dbReference type="EMBL" id="MFC5142501.1"/>
    </source>
</evidence>
<accession>A0ABV9ZPD9</accession>
<keyword evidence="10" id="KW-1185">Reference proteome</keyword>
<comment type="subcellular location">
    <subcellularLocation>
        <location evidence="1">Cell membrane</location>
        <topology evidence="1">Multi-pass membrane protein</topology>
    </subcellularLocation>
</comment>
<feature type="transmembrane region" description="Helical" evidence="8">
    <location>
        <begin position="264"/>
        <end position="288"/>
    </location>
</feature>
<name>A0ABV9ZPD9_9PSEU</name>
<dbReference type="PANTHER" id="PTHR30472:SF24">
    <property type="entry name" value="FERRIC ENTEROBACTIN TRANSPORT SYSTEM PERMEASE PROTEIN FEPG"/>
    <property type="match status" value="1"/>
</dbReference>
<comment type="caution">
    <text evidence="9">The sequence shown here is derived from an EMBL/GenBank/DDBJ whole genome shotgun (WGS) entry which is preliminary data.</text>
</comment>
<evidence type="ECO:0000256" key="8">
    <source>
        <dbReference type="SAM" id="Phobius"/>
    </source>
</evidence>
<proteinExistence type="inferred from homology"/>
<evidence type="ECO:0000256" key="1">
    <source>
        <dbReference type="ARBA" id="ARBA00004651"/>
    </source>
</evidence>
<keyword evidence="3" id="KW-0813">Transport</keyword>
<organism evidence="9 10">
    <name type="scientific">Actinomycetospora rhizophila</name>
    <dbReference type="NCBI Taxonomy" id="1416876"/>
    <lineage>
        <taxon>Bacteria</taxon>
        <taxon>Bacillati</taxon>
        <taxon>Actinomycetota</taxon>
        <taxon>Actinomycetes</taxon>
        <taxon>Pseudonocardiales</taxon>
        <taxon>Pseudonocardiaceae</taxon>
        <taxon>Actinomycetospora</taxon>
    </lineage>
</organism>
<evidence type="ECO:0000256" key="2">
    <source>
        <dbReference type="ARBA" id="ARBA00007935"/>
    </source>
</evidence>
<reference evidence="10" key="1">
    <citation type="journal article" date="2019" name="Int. J. Syst. Evol. Microbiol.">
        <title>The Global Catalogue of Microorganisms (GCM) 10K type strain sequencing project: providing services to taxonomists for standard genome sequencing and annotation.</title>
        <authorList>
            <consortium name="The Broad Institute Genomics Platform"/>
            <consortium name="The Broad Institute Genome Sequencing Center for Infectious Disease"/>
            <person name="Wu L."/>
            <person name="Ma J."/>
        </authorList>
    </citation>
    <scope>NUCLEOTIDE SEQUENCE [LARGE SCALE GENOMIC DNA]</scope>
    <source>
        <strain evidence="10">XZYJ18</strain>
    </source>
</reference>
<feature type="transmembrane region" description="Helical" evidence="8">
    <location>
        <begin position="120"/>
        <end position="140"/>
    </location>
</feature>
<dbReference type="RefSeq" id="WP_378024615.1">
    <property type="nucleotide sequence ID" value="NZ_JBHSKG010000024.1"/>
</dbReference>
<keyword evidence="7 8" id="KW-0472">Membrane</keyword>
<dbReference type="CDD" id="cd06550">
    <property type="entry name" value="TM_ABC_iron-siderophores_like"/>
    <property type="match status" value="1"/>
</dbReference>
<feature type="transmembrane region" description="Helical" evidence="8">
    <location>
        <begin position="146"/>
        <end position="163"/>
    </location>
</feature>
<evidence type="ECO:0000256" key="6">
    <source>
        <dbReference type="ARBA" id="ARBA00022989"/>
    </source>
</evidence>
<dbReference type="PANTHER" id="PTHR30472">
    <property type="entry name" value="FERRIC ENTEROBACTIN TRANSPORT SYSTEM PERMEASE PROTEIN"/>
    <property type="match status" value="1"/>
</dbReference>
<evidence type="ECO:0000256" key="7">
    <source>
        <dbReference type="ARBA" id="ARBA00023136"/>
    </source>
</evidence>